<sequence length="464" mass="52494">MTMTMAQLETLPTETLLDIISCLRGPRDVRTLLSLCLTSKRLWMITQPFLYNVFYKYVFDHNNGIYVKRASRIRPLLAFARTLALRPDLGGQVFRLCINANHDPSDSVGEWSAAVRNETIAVLNSVIHQKRIPCQLEYVTAINGARMNPLIVVIAALAPNLENLDLVSGREGLRGLRPLYLPGPDGRPAYLSRLKSLHIKDKLKMRHPTMSEVVDLMCLPSLKEFSLAFCEGNGSGCPIFELPTGSFKFSELHLIRASLDATRLTNIMRACENLEVLAYETTVPWDARRRVSCQFPAPALLPCLEPQRQNLKSLRVDLDVANPIAIEKWHRCPQYGSFRAFENLKHLEVEQGILHDFGNLPPNIETVTVLACDYPVYDMMAGLAEYCKNDFSRLELVSLRPKFPPASGLLGIPGAYTFNDLEDDDWFREQYRVGCATLDTIVNDVNFELEVECDGWEMYQHGEL</sequence>
<keyword evidence="2" id="KW-1185">Reference proteome</keyword>
<organism evidence="1 2">
    <name type="scientific">Aspergillus brunneoviolaceus CBS 621.78</name>
    <dbReference type="NCBI Taxonomy" id="1450534"/>
    <lineage>
        <taxon>Eukaryota</taxon>
        <taxon>Fungi</taxon>
        <taxon>Dikarya</taxon>
        <taxon>Ascomycota</taxon>
        <taxon>Pezizomycotina</taxon>
        <taxon>Eurotiomycetes</taxon>
        <taxon>Eurotiomycetidae</taxon>
        <taxon>Eurotiales</taxon>
        <taxon>Aspergillaceae</taxon>
        <taxon>Aspergillus</taxon>
        <taxon>Aspergillus subgen. Circumdati</taxon>
    </lineage>
</organism>
<gene>
    <name evidence="1" type="ORF">BO95DRAFT_517015</name>
</gene>
<protein>
    <submittedName>
        <fullName evidence="1">Uncharacterized protein</fullName>
    </submittedName>
</protein>
<dbReference type="EMBL" id="KZ825372">
    <property type="protein sequence ID" value="RAH42592.1"/>
    <property type="molecule type" value="Genomic_DNA"/>
</dbReference>
<accession>A0ACD1G060</accession>
<dbReference type="Proteomes" id="UP000249057">
    <property type="component" value="Unassembled WGS sequence"/>
</dbReference>
<evidence type="ECO:0000313" key="1">
    <source>
        <dbReference type="EMBL" id="RAH42592.1"/>
    </source>
</evidence>
<reference evidence="1" key="1">
    <citation type="submission" date="2018-02" db="EMBL/GenBank/DDBJ databases">
        <title>The genomes of Aspergillus section Nigri reveals drivers in fungal speciation.</title>
        <authorList>
            <consortium name="DOE Joint Genome Institute"/>
            <person name="Vesth T.C."/>
            <person name="Nybo J."/>
            <person name="Theobald S."/>
            <person name="Brandl J."/>
            <person name="Frisvad J.C."/>
            <person name="Nielsen K.F."/>
            <person name="Lyhne E.K."/>
            <person name="Kogle M.E."/>
            <person name="Kuo A."/>
            <person name="Riley R."/>
            <person name="Clum A."/>
            <person name="Nolan M."/>
            <person name="Lipzen A."/>
            <person name="Salamov A."/>
            <person name="Henrissat B."/>
            <person name="Wiebenga A."/>
            <person name="De vries R.P."/>
            <person name="Grigoriev I.V."/>
            <person name="Mortensen U.H."/>
            <person name="Andersen M.R."/>
            <person name="Baker S.E."/>
        </authorList>
    </citation>
    <scope>NUCLEOTIDE SEQUENCE</scope>
    <source>
        <strain evidence="1">CBS 621.78</strain>
    </source>
</reference>
<evidence type="ECO:0000313" key="2">
    <source>
        <dbReference type="Proteomes" id="UP000249057"/>
    </source>
</evidence>
<name>A0ACD1G060_9EURO</name>
<proteinExistence type="predicted"/>